<dbReference type="SMART" id="SM00220">
    <property type="entry name" value="S_TKc"/>
    <property type="match status" value="1"/>
</dbReference>
<reference evidence="20" key="1">
    <citation type="submission" date="2015-06" db="UniProtKB">
        <authorList>
            <consortium name="EnsemblPlants"/>
        </authorList>
    </citation>
    <scope>IDENTIFICATION</scope>
</reference>
<dbReference type="GO" id="GO:0030246">
    <property type="term" value="F:carbohydrate binding"/>
    <property type="evidence" value="ECO:0007669"/>
    <property type="project" value="UniProtKB-KW"/>
</dbReference>
<proteinExistence type="predicted"/>
<evidence type="ECO:0000259" key="19">
    <source>
        <dbReference type="PROSITE" id="PS50011"/>
    </source>
</evidence>
<evidence type="ECO:0000256" key="9">
    <source>
        <dbReference type="ARBA" id="ARBA00022741"/>
    </source>
</evidence>
<evidence type="ECO:0000256" key="8">
    <source>
        <dbReference type="ARBA" id="ARBA00022734"/>
    </source>
</evidence>
<evidence type="ECO:0000256" key="10">
    <source>
        <dbReference type="ARBA" id="ARBA00022777"/>
    </source>
</evidence>
<comment type="catalytic activity">
    <reaction evidence="17">
        <text>L-threonyl-[protein] + ATP = O-phospho-L-threonyl-[protein] + ADP + H(+)</text>
        <dbReference type="Rhea" id="RHEA:46608"/>
        <dbReference type="Rhea" id="RHEA-COMP:11060"/>
        <dbReference type="Rhea" id="RHEA-COMP:11605"/>
        <dbReference type="ChEBI" id="CHEBI:15378"/>
        <dbReference type="ChEBI" id="CHEBI:30013"/>
        <dbReference type="ChEBI" id="CHEBI:30616"/>
        <dbReference type="ChEBI" id="CHEBI:61977"/>
        <dbReference type="ChEBI" id="CHEBI:456216"/>
        <dbReference type="EC" id="2.7.11.1"/>
    </reaction>
</comment>
<dbReference type="SUPFAM" id="SSF56112">
    <property type="entry name" value="Protein kinase-like (PK-like)"/>
    <property type="match status" value="1"/>
</dbReference>
<keyword evidence="9" id="KW-0547">Nucleotide-binding</keyword>
<protein>
    <recommendedName>
        <fullName evidence="2">non-specific serine/threonine protein kinase</fullName>
        <ecNumber evidence="2">2.7.11.1</ecNumber>
    </recommendedName>
</protein>
<dbReference type="InterPro" id="IPR051343">
    <property type="entry name" value="G-type_lectin_kinases/EP1-like"/>
</dbReference>
<evidence type="ECO:0000256" key="16">
    <source>
        <dbReference type="ARBA" id="ARBA00023180"/>
    </source>
</evidence>
<keyword evidence="13" id="KW-0472">Membrane</keyword>
<evidence type="ECO:0000256" key="4">
    <source>
        <dbReference type="ARBA" id="ARBA00022553"/>
    </source>
</evidence>
<evidence type="ECO:0000256" key="14">
    <source>
        <dbReference type="ARBA" id="ARBA00023157"/>
    </source>
</evidence>
<dbReference type="EC" id="2.7.11.1" evidence="2"/>
<keyword evidence="6" id="KW-0812">Transmembrane</keyword>
<evidence type="ECO:0000256" key="18">
    <source>
        <dbReference type="ARBA" id="ARBA00048679"/>
    </source>
</evidence>
<keyword evidence="4" id="KW-0597">Phosphoprotein</keyword>
<dbReference type="InterPro" id="IPR011009">
    <property type="entry name" value="Kinase-like_dom_sf"/>
</dbReference>
<comment type="catalytic activity">
    <reaction evidence="18">
        <text>L-seryl-[protein] + ATP = O-phospho-L-seryl-[protein] + ADP + H(+)</text>
        <dbReference type="Rhea" id="RHEA:17989"/>
        <dbReference type="Rhea" id="RHEA-COMP:9863"/>
        <dbReference type="Rhea" id="RHEA-COMP:11604"/>
        <dbReference type="ChEBI" id="CHEBI:15378"/>
        <dbReference type="ChEBI" id="CHEBI:29999"/>
        <dbReference type="ChEBI" id="CHEBI:30616"/>
        <dbReference type="ChEBI" id="CHEBI:83421"/>
        <dbReference type="ChEBI" id="CHEBI:456216"/>
        <dbReference type="EC" id="2.7.11.1"/>
    </reaction>
</comment>
<evidence type="ECO:0000256" key="11">
    <source>
        <dbReference type="ARBA" id="ARBA00022840"/>
    </source>
</evidence>
<dbReference type="PROSITE" id="PS50011">
    <property type="entry name" value="PROTEIN_KINASE_DOM"/>
    <property type="match status" value="1"/>
</dbReference>
<dbReference type="PROSITE" id="PS00108">
    <property type="entry name" value="PROTEIN_KINASE_ST"/>
    <property type="match status" value="1"/>
</dbReference>
<keyword evidence="10" id="KW-0418">Kinase</keyword>
<dbReference type="PANTHER" id="PTHR47976:SF30">
    <property type="entry name" value="RECEPTOR-LIKE SERINE_THREONINE-PROTEIN KINASE"/>
    <property type="match status" value="1"/>
</dbReference>
<organism evidence="20">
    <name type="scientific">Aegilops tauschii</name>
    <name type="common">Tausch's goatgrass</name>
    <name type="synonym">Aegilops squarrosa</name>
    <dbReference type="NCBI Taxonomy" id="37682"/>
    <lineage>
        <taxon>Eukaryota</taxon>
        <taxon>Viridiplantae</taxon>
        <taxon>Streptophyta</taxon>
        <taxon>Embryophyta</taxon>
        <taxon>Tracheophyta</taxon>
        <taxon>Spermatophyta</taxon>
        <taxon>Magnoliopsida</taxon>
        <taxon>Liliopsida</taxon>
        <taxon>Poales</taxon>
        <taxon>Poaceae</taxon>
        <taxon>BOP clade</taxon>
        <taxon>Pooideae</taxon>
        <taxon>Triticodae</taxon>
        <taxon>Triticeae</taxon>
        <taxon>Triticinae</taxon>
        <taxon>Aegilops</taxon>
    </lineage>
</organism>
<name>M8BQ05_AEGTA</name>
<dbReference type="GO" id="GO:0005524">
    <property type="term" value="F:ATP binding"/>
    <property type="evidence" value="ECO:0007669"/>
    <property type="project" value="UniProtKB-KW"/>
</dbReference>
<evidence type="ECO:0000256" key="15">
    <source>
        <dbReference type="ARBA" id="ARBA00023170"/>
    </source>
</evidence>
<comment type="subcellular location">
    <subcellularLocation>
        <location evidence="1">Membrane</location>
        <topology evidence="1">Single-pass type I membrane protein</topology>
    </subcellularLocation>
</comment>
<keyword evidence="12" id="KW-1133">Transmembrane helix</keyword>
<evidence type="ECO:0000256" key="6">
    <source>
        <dbReference type="ARBA" id="ARBA00022692"/>
    </source>
</evidence>
<sequence>MQMVSYGRTAVNINGKIGPFFATHCGTRPRPQTTSTGLPCGCISRRIITDIARGLYYLHEGCRQRIAHLDIKPHNILLDDNFNAEVADFGLSKLIDREESRVVTRMRGTPGYMAPEWLTPKITEKVDVYSFGTVVMAILSGRKNIDYSQPDESAQLIMVLREKAMNSQLEDMIDRNGKDMHFCNKEEVIEIMKLAVWCLQSDSNRRPSMSVVVKFMEGERRVESDLNYNFFDLSARVVVPVGQPNFSVLPNASVLSAPR</sequence>
<feature type="domain" description="Protein kinase" evidence="19">
    <location>
        <begin position="1"/>
        <end position="231"/>
    </location>
</feature>
<dbReference type="AlphaFoldDB" id="M8BQ05"/>
<dbReference type="InterPro" id="IPR000719">
    <property type="entry name" value="Prot_kinase_dom"/>
</dbReference>
<keyword evidence="15" id="KW-0675">Receptor</keyword>
<accession>M8BQ05</accession>
<dbReference type="PANTHER" id="PTHR47976">
    <property type="entry name" value="G-TYPE LECTIN S-RECEPTOR-LIKE SERINE/THREONINE-PROTEIN KINASE SD2-5"/>
    <property type="match status" value="1"/>
</dbReference>
<dbReference type="Pfam" id="PF00069">
    <property type="entry name" value="Pkinase"/>
    <property type="match status" value="1"/>
</dbReference>
<evidence type="ECO:0000256" key="12">
    <source>
        <dbReference type="ARBA" id="ARBA00022989"/>
    </source>
</evidence>
<keyword evidence="8" id="KW-0430">Lectin</keyword>
<dbReference type="FunFam" id="1.10.510.10:FF:000248">
    <property type="entry name" value="S-receptor-like kinase 5"/>
    <property type="match status" value="1"/>
</dbReference>
<keyword evidence="16" id="KW-0325">Glycoprotein</keyword>
<evidence type="ECO:0000256" key="1">
    <source>
        <dbReference type="ARBA" id="ARBA00004479"/>
    </source>
</evidence>
<evidence type="ECO:0000256" key="3">
    <source>
        <dbReference type="ARBA" id="ARBA00022527"/>
    </source>
</evidence>
<evidence type="ECO:0000256" key="7">
    <source>
        <dbReference type="ARBA" id="ARBA00022729"/>
    </source>
</evidence>
<evidence type="ECO:0000256" key="5">
    <source>
        <dbReference type="ARBA" id="ARBA00022679"/>
    </source>
</evidence>
<keyword evidence="11" id="KW-0067">ATP-binding</keyword>
<dbReference type="Gene3D" id="1.10.510.10">
    <property type="entry name" value="Transferase(Phosphotransferase) domain 1"/>
    <property type="match status" value="1"/>
</dbReference>
<keyword evidence="5" id="KW-0808">Transferase</keyword>
<evidence type="ECO:0000256" key="2">
    <source>
        <dbReference type="ARBA" id="ARBA00012513"/>
    </source>
</evidence>
<keyword evidence="7" id="KW-0732">Signal</keyword>
<dbReference type="GO" id="GO:0004674">
    <property type="term" value="F:protein serine/threonine kinase activity"/>
    <property type="evidence" value="ECO:0007669"/>
    <property type="project" value="UniProtKB-KW"/>
</dbReference>
<evidence type="ECO:0000256" key="17">
    <source>
        <dbReference type="ARBA" id="ARBA00047899"/>
    </source>
</evidence>
<evidence type="ECO:0000313" key="20">
    <source>
        <dbReference type="EnsemblPlants" id="EMT08844"/>
    </source>
</evidence>
<evidence type="ECO:0000256" key="13">
    <source>
        <dbReference type="ARBA" id="ARBA00023136"/>
    </source>
</evidence>
<dbReference type="EnsemblPlants" id="EMT08844">
    <property type="protein sequence ID" value="EMT08844"/>
    <property type="gene ID" value="F775_15611"/>
</dbReference>
<dbReference type="GO" id="GO:0016020">
    <property type="term" value="C:membrane"/>
    <property type="evidence" value="ECO:0007669"/>
    <property type="project" value="UniProtKB-SubCell"/>
</dbReference>
<keyword evidence="3" id="KW-0723">Serine/threonine-protein kinase</keyword>
<keyword evidence="14" id="KW-1015">Disulfide bond</keyword>
<dbReference type="InterPro" id="IPR008271">
    <property type="entry name" value="Ser/Thr_kinase_AS"/>
</dbReference>